<gene>
    <name evidence="4" type="ORF">A5481_20285</name>
</gene>
<evidence type="ECO:0000259" key="3">
    <source>
        <dbReference type="Pfam" id="PF05170"/>
    </source>
</evidence>
<name>A0A179S7Z7_9HYPH</name>
<accession>A0A179S7Z7</accession>
<dbReference type="AlphaFoldDB" id="A0A179S7Z7"/>
<dbReference type="Proteomes" id="UP000078316">
    <property type="component" value="Unassembled WGS sequence"/>
</dbReference>
<feature type="region of interest" description="Disordered" evidence="1">
    <location>
        <begin position="599"/>
        <end position="627"/>
    </location>
</feature>
<protein>
    <recommendedName>
        <fullName evidence="3">AsmA domain-containing protein</fullName>
    </recommendedName>
</protein>
<evidence type="ECO:0000256" key="1">
    <source>
        <dbReference type="SAM" id="MobiDB-lite"/>
    </source>
</evidence>
<dbReference type="Pfam" id="PF05170">
    <property type="entry name" value="AsmA"/>
    <property type="match status" value="1"/>
</dbReference>
<dbReference type="InterPro" id="IPR052894">
    <property type="entry name" value="AsmA-related"/>
</dbReference>
<dbReference type="RefSeq" id="WP_064504255.1">
    <property type="nucleotide sequence ID" value="NZ_LWHQ01000039.1"/>
</dbReference>
<proteinExistence type="predicted"/>
<feature type="domain" description="AsmA" evidence="3">
    <location>
        <begin position="371"/>
        <end position="542"/>
    </location>
</feature>
<evidence type="ECO:0000313" key="4">
    <source>
        <dbReference type="EMBL" id="OAS22302.1"/>
    </source>
</evidence>
<evidence type="ECO:0000313" key="5">
    <source>
        <dbReference type="Proteomes" id="UP000078316"/>
    </source>
</evidence>
<dbReference type="STRING" id="427683.A5481_20285"/>
<keyword evidence="2" id="KW-0732">Signal</keyword>
<feature type="chain" id="PRO_5008105730" description="AsmA domain-containing protein" evidence="2">
    <location>
        <begin position="21"/>
        <end position="627"/>
    </location>
</feature>
<feature type="signal peptide" evidence="2">
    <location>
        <begin position="1"/>
        <end position="20"/>
    </location>
</feature>
<dbReference type="PANTHER" id="PTHR30441:SF4">
    <property type="entry name" value="PROTEIN ASMA"/>
    <property type="match status" value="1"/>
</dbReference>
<comment type="caution">
    <text evidence="4">The sequence shown here is derived from an EMBL/GenBank/DDBJ whole genome shotgun (WGS) entry which is preliminary data.</text>
</comment>
<organism evidence="4 5">
    <name type="scientific">Methylobacterium platani</name>
    <dbReference type="NCBI Taxonomy" id="427683"/>
    <lineage>
        <taxon>Bacteria</taxon>
        <taxon>Pseudomonadati</taxon>
        <taxon>Pseudomonadota</taxon>
        <taxon>Alphaproteobacteria</taxon>
        <taxon>Hyphomicrobiales</taxon>
        <taxon>Methylobacteriaceae</taxon>
        <taxon>Methylobacterium</taxon>
    </lineage>
</organism>
<feature type="region of interest" description="Disordered" evidence="1">
    <location>
        <begin position="239"/>
        <end position="272"/>
    </location>
</feature>
<dbReference type="InterPro" id="IPR007844">
    <property type="entry name" value="AsmA"/>
</dbReference>
<dbReference type="OrthoDB" id="8003028at2"/>
<sequence length="627" mass="63663">MSRRTTLALSGAVLAALALAAASQPWTIAAPQAAAFAERDLARRYGLTLSVAGPAVLTLLPVPSLRFSRVRLSRGGHDLVASEGLQVQLGLAGLLAGRAEVTGLVLDRARIALPEGAGGDWAEPAGRLAARVAAGRGRHLRRLVLVDATLALRDPRTGTRETVTGLNLVANWPRPSAGLDLSAGFTWRGVPTTLALSDLRPRELASGAETPVTAALTWNAADGAAGGSAEIDGSLVWTKQEASTQEAPPGEGRPEGRAVQQDPGGPRLSGRGRFATPALPATLAWLGIAPGPAALAGPASLEGRFTARPGSIEWPDIRVRFGDNSLEGAGAATLARGRLAVSGTLAAERLDLSGLVPDPAPGGGWSRAPLALDGLTRGDLDLRLSAASARLGPLEAQDVAAGLLVRDGTVEATLGRATVQGGTVKGRAALAVLPAGLDARLQGSAERIDLGGLFADLGWPRWILGRAQGSVALDGAGSSLADLVGRLAGRAAATIEGGEILGLSLADLAQKPEAAATALRRGGRTHFERARISLTVSDGVAEIGQGQVRGGGLTASLGGRVFLTERRLGAEARIEPGPDGRGSGAFAIEGPWLRPTLRPLAARPPGTTSPGTTLPAALPAAASAYAP</sequence>
<reference evidence="4 5" key="1">
    <citation type="submission" date="2016-04" db="EMBL/GenBank/DDBJ databases">
        <authorList>
            <person name="Evans L.H."/>
            <person name="Alamgir A."/>
            <person name="Owens N."/>
            <person name="Weber N.D."/>
            <person name="Virtaneva K."/>
            <person name="Barbian K."/>
            <person name="Babar A."/>
            <person name="Rosenke K."/>
        </authorList>
    </citation>
    <scope>NUCLEOTIDE SEQUENCE [LARGE SCALE GENOMIC DNA]</scope>
    <source>
        <strain evidence="4 5">PMB02</strain>
    </source>
</reference>
<evidence type="ECO:0000256" key="2">
    <source>
        <dbReference type="SAM" id="SignalP"/>
    </source>
</evidence>
<dbReference type="PROSITE" id="PS51318">
    <property type="entry name" value="TAT"/>
    <property type="match status" value="1"/>
</dbReference>
<dbReference type="InterPro" id="IPR006311">
    <property type="entry name" value="TAT_signal"/>
</dbReference>
<dbReference type="GO" id="GO:0005886">
    <property type="term" value="C:plasma membrane"/>
    <property type="evidence" value="ECO:0007669"/>
    <property type="project" value="TreeGrafter"/>
</dbReference>
<dbReference type="EMBL" id="LWHQ01000039">
    <property type="protein sequence ID" value="OAS22302.1"/>
    <property type="molecule type" value="Genomic_DNA"/>
</dbReference>
<dbReference type="PANTHER" id="PTHR30441">
    <property type="entry name" value="DUF748 DOMAIN-CONTAINING PROTEIN"/>
    <property type="match status" value="1"/>
</dbReference>
<dbReference type="GO" id="GO:0090313">
    <property type="term" value="P:regulation of protein targeting to membrane"/>
    <property type="evidence" value="ECO:0007669"/>
    <property type="project" value="TreeGrafter"/>
</dbReference>